<dbReference type="EMBL" id="JAGPYM010000006">
    <property type="protein sequence ID" value="KAH6893315.1"/>
    <property type="molecule type" value="Genomic_DNA"/>
</dbReference>
<name>A0A9P8WBL4_9HYPO</name>
<organism evidence="4 5">
    <name type="scientific">Thelonectria olida</name>
    <dbReference type="NCBI Taxonomy" id="1576542"/>
    <lineage>
        <taxon>Eukaryota</taxon>
        <taxon>Fungi</taxon>
        <taxon>Dikarya</taxon>
        <taxon>Ascomycota</taxon>
        <taxon>Pezizomycotina</taxon>
        <taxon>Sordariomycetes</taxon>
        <taxon>Hypocreomycetidae</taxon>
        <taxon>Hypocreales</taxon>
        <taxon>Nectriaceae</taxon>
        <taxon>Thelonectria</taxon>
    </lineage>
</organism>
<dbReference type="CDD" id="cd00067">
    <property type="entry name" value="GAL4"/>
    <property type="match status" value="1"/>
</dbReference>
<dbReference type="AlphaFoldDB" id="A0A9P8WBL4"/>
<accession>A0A9P8WBL4</accession>
<proteinExistence type="predicted"/>
<dbReference type="PANTHER" id="PTHR47784:SF9">
    <property type="entry name" value="ZN(II)2CYS6 TRANSCRIPTION FACTOR (EUROFUNG)"/>
    <property type="match status" value="1"/>
</dbReference>
<dbReference type="OrthoDB" id="416217at2759"/>
<evidence type="ECO:0000313" key="5">
    <source>
        <dbReference type="Proteomes" id="UP000777438"/>
    </source>
</evidence>
<protein>
    <recommendedName>
        <fullName evidence="3">Zn(2)-C6 fungal-type domain-containing protein</fullName>
    </recommendedName>
</protein>
<dbReference type="Pfam" id="PF00172">
    <property type="entry name" value="Zn_clus"/>
    <property type="match status" value="1"/>
</dbReference>
<dbReference type="Proteomes" id="UP000777438">
    <property type="component" value="Unassembled WGS sequence"/>
</dbReference>
<feature type="compositionally biased region" description="Basic residues" evidence="2">
    <location>
        <begin position="38"/>
        <end position="47"/>
    </location>
</feature>
<sequence>MHLVNLTSLHSRSHSSHSSGVKMTGQNNQAKTPSLPVRQRKAHRKSRNGCGNCKLRSVKCDETKPTCKRCLKSGFVCNYSRAVPALQLTSPAGGSSLLKLSLDTPAPSRPHRGLPPPSPGFRIPLAGPVVGGPMGSYEMTPTDFAALDRFRTRTIFTMGTAKTRHLYSEGAFGLGVTDPYLWHVFLAFALLHDTYLSPSSSTAAHRGSLAFHWYHGTALFHRNLSMASQAAPNALAGTHRDALWASAAILGSAAFAFVGSADPLNAWPLKSPDPTDLDWLKMSDGKRVVWDITDPSRPDSIFHPLMQDHKRHITPNGLAPIPLDALPALFYPLCNLTASNARDNPYHVAASILAQLLPRELDDENVIQFLSFLSQLDPRFRRLLEEKDKPAILLLSYWYAKLVSFKRWWMAQRAWIEGQAICMYMDRECAGDAVIQELLEYPRSMFFDRKYDDGKDTGRITDLVDASMQEKTKGQRPKINWMT</sequence>
<keyword evidence="5" id="KW-1185">Reference proteome</keyword>
<dbReference type="SMART" id="SM00066">
    <property type="entry name" value="GAL4"/>
    <property type="match status" value="1"/>
</dbReference>
<evidence type="ECO:0000256" key="1">
    <source>
        <dbReference type="ARBA" id="ARBA00023242"/>
    </source>
</evidence>
<dbReference type="InterPro" id="IPR001138">
    <property type="entry name" value="Zn2Cys6_DnaBD"/>
</dbReference>
<dbReference type="Gene3D" id="4.10.240.10">
    <property type="entry name" value="Zn(2)-C6 fungal-type DNA-binding domain"/>
    <property type="match status" value="1"/>
</dbReference>
<dbReference type="InterPro" id="IPR053157">
    <property type="entry name" value="Sterol_Uptake_Regulator"/>
</dbReference>
<evidence type="ECO:0000256" key="2">
    <source>
        <dbReference type="SAM" id="MobiDB-lite"/>
    </source>
</evidence>
<keyword evidence="1" id="KW-0539">Nucleus</keyword>
<evidence type="ECO:0000313" key="4">
    <source>
        <dbReference type="EMBL" id="KAH6893315.1"/>
    </source>
</evidence>
<dbReference type="GO" id="GO:0001228">
    <property type="term" value="F:DNA-binding transcription activator activity, RNA polymerase II-specific"/>
    <property type="evidence" value="ECO:0007669"/>
    <property type="project" value="TreeGrafter"/>
</dbReference>
<feature type="domain" description="Zn(2)-C6 fungal-type" evidence="3">
    <location>
        <begin position="49"/>
        <end position="79"/>
    </location>
</feature>
<dbReference type="SUPFAM" id="SSF57701">
    <property type="entry name" value="Zn2/Cys6 DNA-binding domain"/>
    <property type="match status" value="1"/>
</dbReference>
<dbReference type="PROSITE" id="PS50048">
    <property type="entry name" value="ZN2_CY6_FUNGAL_2"/>
    <property type="match status" value="1"/>
</dbReference>
<dbReference type="PANTHER" id="PTHR47784">
    <property type="entry name" value="STEROL UPTAKE CONTROL PROTEIN 2"/>
    <property type="match status" value="1"/>
</dbReference>
<reference evidence="4 5" key="1">
    <citation type="journal article" date="2021" name="Nat. Commun.">
        <title>Genetic determinants of endophytism in the Arabidopsis root mycobiome.</title>
        <authorList>
            <person name="Mesny F."/>
            <person name="Miyauchi S."/>
            <person name="Thiergart T."/>
            <person name="Pickel B."/>
            <person name="Atanasova L."/>
            <person name="Karlsson M."/>
            <person name="Huettel B."/>
            <person name="Barry K.W."/>
            <person name="Haridas S."/>
            <person name="Chen C."/>
            <person name="Bauer D."/>
            <person name="Andreopoulos W."/>
            <person name="Pangilinan J."/>
            <person name="LaButti K."/>
            <person name="Riley R."/>
            <person name="Lipzen A."/>
            <person name="Clum A."/>
            <person name="Drula E."/>
            <person name="Henrissat B."/>
            <person name="Kohler A."/>
            <person name="Grigoriev I.V."/>
            <person name="Martin F.M."/>
            <person name="Hacquard S."/>
        </authorList>
    </citation>
    <scope>NUCLEOTIDE SEQUENCE [LARGE SCALE GENOMIC DNA]</scope>
    <source>
        <strain evidence="4 5">MPI-CAGE-CH-0241</strain>
    </source>
</reference>
<gene>
    <name evidence="4" type="ORF">B0T10DRAFT_270366</name>
</gene>
<comment type="caution">
    <text evidence="4">The sequence shown here is derived from an EMBL/GenBank/DDBJ whole genome shotgun (WGS) entry which is preliminary data.</text>
</comment>
<evidence type="ECO:0000259" key="3">
    <source>
        <dbReference type="PROSITE" id="PS50048"/>
    </source>
</evidence>
<dbReference type="GO" id="GO:0008270">
    <property type="term" value="F:zinc ion binding"/>
    <property type="evidence" value="ECO:0007669"/>
    <property type="project" value="InterPro"/>
</dbReference>
<dbReference type="InterPro" id="IPR036864">
    <property type="entry name" value="Zn2-C6_fun-type_DNA-bd_sf"/>
</dbReference>
<feature type="region of interest" description="Disordered" evidence="2">
    <location>
        <begin position="1"/>
        <end position="48"/>
    </location>
</feature>